<dbReference type="InParanoid" id="F6WSS9"/>
<evidence type="ECO:0000256" key="4">
    <source>
        <dbReference type="ARBA" id="ARBA00022621"/>
    </source>
</evidence>
<evidence type="ECO:0000256" key="3">
    <source>
        <dbReference type="ARBA" id="ARBA00022617"/>
    </source>
</evidence>
<dbReference type="SUPFAM" id="SSF46458">
    <property type="entry name" value="Globin-like"/>
    <property type="match status" value="1"/>
</dbReference>
<keyword evidence="4 7" id="KW-0561">Oxygen transport</keyword>
<dbReference type="RefSeq" id="XP_002119301.1">
    <property type="nucleotide sequence ID" value="XM_002119265.4"/>
</dbReference>
<feature type="domain" description="Globin" evidence="8">
    <location>
        <begin position="8"/>
        <end position="163"/>
    </location>
</feature>
<dbReference type="GO" id="GO:0005344">
    <property type="term" value="F:oxygen carrier activity"/>
    <property type="evidence" value="ECO:0000318"/>
    <property type="project" value="GO_Central"/>
</dbReference>
<reference evidence="10" key="1">
    <citation type="journal article" date="2002" name="Science">
        <title>The draft genome of Ciona intestinalis: insights into chordate and vertebrate origins.</title>
        <authorList>
            <person name="Dehal P."/>
            <person name="Satou Y."/>
            <person name="Campbell R.K."/>
            <person name="Chapman J."/>
            <person name="Degnan B."/>
            <person name="De Tomaso A."/>
            <person name="Davidson B."/>
            <person name="Di Gregorio A."/>
            <person name="Gelpke M."/>
            <person name="Goodstein D.M."/>
            <person name="Harafuji N."/>
            <person name="Hastings K.E."/>
            <person name="Ho I."/>
            <person name="Hotta K."/>
            <person name="Huang W."/>
            <person name="Kawashima T."/>
            <person name="Lemaire P."/>
            <person name="Martinez D."/>
            <person name="Meinertzhagen I.A."/>
            <person name="Necula S."/>
            <person name="Nonaka M."/>
            <person name="Putnam N."/>
            <person name="Rash S."/>
            <person name="Saiga H."/>
            <person name="Satake M."/>
            <person name="Terry A."/>
            <person name="Yamada L."/>
            <person name="Wang H.G."/>
            <person name="Awazu S."/>
            <person name="Azumi K."/>
            <person name="Boore J."/>
            <person name="Branno M."/>
            <person name="Chin-Bow S."/>
            <person name="DeSantis R."/>
            <person name="Doyle S."/>
            <person name="Francino P."/>
            <person name="Keys D.N."/>
            <person name="Haga S."/>
            <person name="Hayashi H."/>
            <person name="Hino K."/>
            <person name="Imai K.S."/>
            <person name="Inaba K."/>
            <person name="Kano S."/>
            <person name="Kobayashi K."/>
            <person name="Kobayashi M."/>
            <person name="Lee B.I."/>
            <person name="Makabe K.W."/>
            <person name="Manohar C."/>
            <person name="Matassi G."/>
            <person name="Medina M."/>
            <person name="Mochizuki Y."/>
            <person name="Mount S."/>
            <person name="Morishita T."/>
            <person name="Miura S."/>
            <person name="Nakayama A."/>
            <person name="Nishizaka S."/>
            <person name="Nomoto H."/>
            <person name="Ohta F."/>
            <person name="Oishi K."/>
            <person name="Rigoutsos I."/>
            <person name="Sano M."/>
            <person name="Sasaki A."/>
            <person name="Sasakura Y."/>
            <person name="Shoguchi E."/>
            <person name="Shin-i T."/>
            <person name="Spagnuolo A."/>
            <person name="Stainier D."/>
            <person name="Suzuki M.M."/>
            <person name="Tassy O."/>
            <person name="Takatori N."/>
            <person name="Tokuoka M."/>
            <person name="Yagi K."/>
            <person name="Yoshizaki F."/>
            <person name="Wada S."/>
            <person name="Zhang C."/>
            <person name="Hyatt P.D."/>
            <person name="Larimer F."/>
            <person name="Detter C."/>
            <person name="Doggett N."/>
            <person name="Glavina T."/>
            <person name="Hawkins T."/>
            <person name="Richardson P."/>
            <person name="Lucas S."/>
            <person name="Kohara Y."/>
            <person name="Levine M."/>
            <person name="Satoh N."/>
            <person name="Rokhsar D.S."/>
        </authorList>
    </citation>
    <scope>NUCLEOTIDE SEQUENCE [LARGE SCALE GENOMIC DNA]</scope>
</reference>
<evidence type="ECO:0000313" key="10">
    <source>
        <dbReference type="Proteomes" id="UP000008144"/>
    </source>
</evidence>
<evidence type="ECO:0000256" key="2">
    <source>
        <dbReference type="ARBA" id="ARBA00022448"/>
    </source>
</evidence>
<dbReference type="GO" id="GO:0015671">
    <property type="term" value="P:oxygen transport"/>
    <property type="evidence" value="ECO:0000318"/>
    <property type="project" value="GO_Central"/>
</dbReference>
<reference evidence="9" key="3">
    <citation type="submission" date="2025-09" db="UniProtKB">
        <authorList>
            <consortium name="Ensembl"/>
        </authorList>
    </citation>
    <scope>IDENTIFICATION</scope>
</reference>
<dbReference type="CDD" id="cd01040">
    <property type="entry name" value="Mb-like"/>
    <property type="match status" value="1"/>
</dbReference>
<dbReference type="KEGG" id="cin:100181975"/>
<dbReference type="Pfam" id="PF00042">
    <property type="entry name" value="Globin"/>
    <property type="match status" value="1"/>
</dbReference>
<keyword evidence="10" id="KW-1185">Reference proteome</keyword>
<dbReference type="Gene3D" id="1.10.490.10">
    <property type="entry name" value="Globins"/>
    <property type="match status" value="1"/>
</dbReference>
<comment type="similarity">
    <text evidence="1 7">Belongs to the globin family.</text>
</comment>
<dbReference type="InterPro" id="IPR044399">
    <property type="entry name" value="Mb-like_M"/>
</dbReference>
<dbReference type="OrthoDB" id="436496at2759"/>
<dbReference type="GO" id="GO:0020037">
    <property type="term" value="F:heme binding"/>
    <property type="evidence" value="ECO:0007669"/>
    <property type="project" value="InterPro"/>
</dbReference>
<dbReference type="Proteomes" id="UP000008144">
    <property type="component" value="Unassembled WGS sequence"/>
</dbReference>
<dbReference type="GeneTree" id="ENSGT00530000064718"/>
<dbReference type="GeneID" id="100181975"/>
<evidence type="ECO:0000256" key="6">
    <source>
        <dbReference type="ARBA" id="ARBA00023004"/>
    </source>
</evidence>
<evidence type="ECO:0000256" key="7">
    <source>
        <dbReference type="RuleBase" id="RU000356"/>
    </source>
</evidence>
<dbReference type="PANTHER" id="PTHR46458:SF1">
    <property type="entry name" value="GEO09476P1"/>
    <property type="match status" value="1"/>
</dbReference>
<reference evidence="9" key="2">
    <citation type="submission" date="2025-08" db="UniProtKB">
        <authorList>
            <consortium name="Ensembl"/>
        </authorList>
    </citation>
    <scope>IDENTIFICATION</scope>
</reference>
<keyword evidence="5" id="KW-0479">Metal-binding</keyword>
<proteinExistence type="inferred from homology"/>
<keyword evidence="2 7" id="KW-0813">Transport</keyword>
<gene>
    <name evidence="9" type="primary">LOC100181975</name>
</gene>
<keyword evidence="3 7" id="KW-0349">Heme</keyword>
<dbReference type="InterPro" id="IPR000971">
    <property type="entry name" value="Globin"/>
</dbReference>
<dbReference type="GO" id="GO:0046872">
    <property type="term" value="F:metal ion binding"/>
    <property type="evidence" value="ECO:0007669"/>
    <property type="project" value="UniProtKB-KW"/>
</dbReference>
<dbReference type="InterPro" id="IPR050532">
    <property type="entry name" value="Globin-like_OT"/>
</dbReference>
<dbReference type="GO" id="GO:0019825">
    <property type="term" value="F:oxygen binding"/>
    <property type="evidence" value="ECO:0000318"/>
    <property type="project" value="GO_Central"/>
</dbReference>
<dbReference type="OMA" id="WIRESWN"/>
<accession>F6WSS9</accession>
<keyword evidence="6" id="KW-0408">Iron</keyword>
<dbReference type="GO" id="GO:0001666">
    <property type="term" value="P:response to hypoxia"/>
    <property type="evidence" value="ECO:0000318"/>
    <property type="project" value="GO_Central"/>
</dbReference>
<dbReference type="FunCoup" id="F6WSS9">
    <property type="interactions" value="1"/>
</dbReference>
<evidence type="ECO:0000313" key="9">
    <source>
        <dbReference type="Ensembl" id="ENSCINP00000004066.3"/>
    </source>
</evidence>
<evidence type="ECO:0000256" key="1">
    <source>
        <dbReference type="ARBA" id="ARBA00008705"/>
    </source>
</evidence>
<dbReference type="AlphaFoldDB" id="F6WSS9"/>
<protein>
    <submittedName>
        <fullName evidence="9">Uncharacterized LOC100181975</fullName>
    </submittedName>
</protein>
<dbReference type="InterPro" id="IPR012292">
    <property type="entry name" value="Globin/Proto"/>
</dbReference>
<dbReference type="Ensembl" id="ENSCINT00000004066.3">
    <property type="protein sequence ID" value="ENSCINP00000004066.3"/>
    <property type="gene ID" value="ENSCING00000002015.3"/>
</dbReference>
<evidence type="ECO:0000259" key="8">
    <source>
        <dbReference type="PROSITE" id="PS01033"/>
    </source>
</evidence>
<accession>A0A1W2VZY1</accession>
<dbReference type="PROSITE" id="PS01033">
    <property type="entry name" value="GLOBIN"/>
    <property type="match status" value="1"/>
</dbReference>
<organism evidence="9 10">
    <name type="scientific">Ciona intestinalis</name>
    <name type="common">Transparent sea squirt</name>
    <name type="synonym">Ascidia intestinalis</name>
    <dbReference type="NCBI Taxonomy" id="7719"/>
    <lineage>
        <taxon>Eukaryota</taxon>
        <taxon>Metazoa</taxon>
        <taxon>Chordata</taxon>
        <taxon>Tunicata</taxon>
        <taxon>Ascidiacea</taxon>
        <taxon>Phlebobranchia</taxon>
        <taxon>Cionidae</taxon>
        <taxon>Ciona</taxon>
    </lineage>
</organism>
<sequence>MCFVVEMPLTEIEIEGVQESWEKVSSGGPKTTGLILMEKLFNTYPASIAVFSHLGIPSKPDGAITVSDLASIGGVSNHAVSLASRIGKLVGLLNNETELKESSTEVGRIHVKYGVTSEHVDLLGSVLLSVISENQGLSNTSELIGWWSKTWNIIGNYVKTGLKE</sequence>
<name>F6WSS9_CIOIN</name>
<dbReference type="InterPro" id="IPR009050">
    <property type="entry name" value="Globin-like_sf"/>
</dbReference>
<dbReference type="PANTHER" id="PTHR46458">
    <property type="entry name" value="BLR2807 PROTEIN"/>
    <property type="match status" value="1"/>
</dbReference>
<dbReference type="HOGENOM" id="CLU_003827_13_4_1"/>
<evidence type="ECO:0000256" key="5">
    <source>
        <dbReference type="ARBA" id="ARBA00022723"/>
    </source>
</evidence>